<organism evidence="3 4">
    <name type="scientific">Streptobacillus moniliformis (strain ATCC 14647 / DSM 12112 / NCTC 10651 / 9901)</name>
    <dbReference type="NCBI Taxonomy" id="519441"/>
    <lineage>
        <taxon>Bacteria</taxon>
        <taxon>Fusobacteriati</taxon>
        <taxon>Fusobacteriota</taxon>
        <taxon>Fusobacteriia</taxon>
        <taxon>Fusobacteriales</taxon>
        <taxon>Leptotrichiaceae</taxon>
        <taxon>Streptobacillus</taxon>
    </lineage>
</organism>
<dbReference type="RefSeq" id="WP_012859263.1">
    <property type="nucleotide sequence ID" value="NC_013515.1"/>
</dbReference>
<accession>D1AVF7</accession>
<evidence type="ECO:0000256" key="1">
    <source>
        <dbReference type="PROSITE-ProRule" id="PRU00182"/>
    </source>
</evidence>
<dbReference type="EMBL" id="CP001779">
    <property type="protein sequence ID" value="ACZ01717.1"/>
    <property type="molecule type" value="Genomic_DNA"/>
</dbReference>
<dbReference type="InterPro" id="IPR040591">
    <property type="entry name" value="RqcP2_RBD"/>
</dbReference>
<dbReference type="Pfam" id="PF17774">
    <property type="entry name" value="YlmH_RBD"/>
    <property type="match status" value="1"/>
</dbReference>
<dbReference type="OrthoDB" id="9812787at2"/>
<dbReference type="KEGG" id="smf:Smon_1264"/>
<keyword evidence="4" id="KW-1185">Reference proteome</keyword>
<dbReference type="PANTHER" id="PTHR13633">
    <property type="entry name" value="MITOCHONDRIAL TRANSCRIPTION RESCUE FACTOR 1"/>
    <property type="match status" value="1"/>
</dbReference>
<dbReference type="Pfam" id="PF01479">
    <property type="entry name" value="S4"/>
    <property type="match status" value="1"/>
</dbReference>
<dbReference type="InterPro" id="IPR002942">
    <property type="entry name" value="S4_RNA-bd"/>
</dbReference>
<dbReference type="STRING" id="519441.Smon_1264"/>
<dbReference type="eggNOG" id="COG2302">
    <property type="taxonomic scope" value="Bacteria"/>
</dbReference>
<dbReference type="HOGENOM" id="CLU_075687_0_0_0"/>
<proteinExistence type="predicted"/>
<dbReference type="GO" id="GO:0003723">
    <property type="term" value="F:RNA binding"/>
    <property type="evidence" value="ECO:0007669"/>
    <property type="project" value="UniProtKB-KW"/>
</dbReference>
<dbReference type="CDD" id="cd00165">
    <property type="entry name" value="S4"/>
    <property type="match status" value="1"/>
</dbReference>
<dbReference type="SMART" id="SM00363">
    <property type="entry name" value="S4"/>
    <property type="match status" value="1"/>
</dbReference>
<sequence>MLNKEEFLKNLGNNEIAIKIFNSLSIALEYQIGVCSDIFITPNIYKKLNNKYGNIYTYMEGYDRKQICFTPYIPEFDYSVIEIKINNRFITYTHKDFLGAIMGLNIKREMIGDIFVEDNIAYVLISNKVLDFVMNNLKSIGKNDAIIQISKKSNFSYTFQDIKINICSNRLDNFISAITNLSRNKANQLIESGLVQIDYEICKEKDRKIYQNDILSIRKYGKYLISEELEYSKKGKKRWIIKKYD</sequence>
<dbReference type="SUPFAM" id="SSF55174">
    <property type="entry name" value="Alpha-L RNA-binding motif"/>
    <property type="match status" value="1"/>
</dbReference>
<dbReference type="AlphaFoldDB" id="D1AVF7"/>
<dbReference type="Gene3D" id="3.10.290.10">
    <property type="entry name" value="RNA-binding S4 domain"/>
    <property type="match status" value="1"/>
</dbReference>
<protein>
    <submittedName>
        <fullName evidence="3">RNA-binding S4 domain protein</fullName>
    </submittedName>
</protein>
<dbReference type="Gene3D" id="3.30.70.330">
    <property type="match status" value="1"/>
</dbReference>
<feature type="domain" description="RNA-binding S4" evidence="2">
    <location>
        <begin position="169"/>
        <end position="230"/>
    </location>
</feature>
<dbReference type="Proteomes" id="UP000002072">
    <property type="component" value="Chromosome"/>
</dbReference>
<dbReference type="InterPro" id="IPR012677">
    <property type="entry name" value="Nucleotide-bd_a/b_plait_sf"/>
</dbReference>
<keyword evidence="1" id="KW-0694">RNA-binding</keyword>
<dbReference type="InterPro" id="IPR036986">
    <property type="entry name" value="S4_RNA-bd_sf"/>
</dbReference>
<evidence type="ECO:0000313" key="4">
    <source>
        <dbReference type="Proteomes" id="UP000002072"/>
    </source>
</evidence>
<evidence type="ECO:0000313" key="3">
    <source>
        <dbReference type="EMBL" id="ACZ01717.1"/>
    </source>
</evidence>
<gene>
    <name evidence="3" type="ordered locus">Smon_1264</name>
</gene>
<dbReference type="GeneID" id="29673752"/>
<dbReference type="PROSITE" id="PS50889">
    <property type="entry name" value="S4"/>
    <property type="match status" value="1"/>
</dbReference>
<name>D1AVF7_STRM9</name>
<evidence type="ECO:0000259" key="2">
    <source>
        <dbReference type="SMART" id="SM00363"/>
    </source>
</evidence>
<dbReference type="PANTHER" id="PTHR13633:SF3">
    <property type="entry name" value="MITOCHONDRIAL TRANSCRIPTION RESCUE FACTOR 1"/>
    <property type="match status" value="1"/>
</dbReference>
<reference evidence="3 4" key="1">
    <citation type="journal article" date="2009" name="Stand. Genomic Sci.">
        <title>Complete genome sequence of Streptobacillus moniliformis type strain (9901T).</title>
        <authorList>
            <person name="Nolan M."/>
            <person name="Gronow S."/>
            <person name="Lapidus A."/>
            <person name="Ivanova N."/>
            <person name="Copeland A."/>
            <person name="Lucas S."/>
            <person name="Del Rio T.G."/>
            <person name="Chen F."/>
            <person name="Tice H."/>
            <person name="Pitluck S."/>
            <person name="Cheng J.F."/>
            <person name="Sims D."/>
            <person name="Meincke L."/>
            <person name="Bruce D."/>
            <person name="Goodwin L."/>
            <person name="Brettin T."/>
            <person name="Han C."/>
            <person name="Detter J.C."/>
            <person name="Ovchinikova G."/>
            <person name="Pati A."/>
            <person name="Mavromatis K."/>
            <person name="Mikhailova N."/>
            <person name="Chen A."/>
            <person name="Palaniappan K."/>
            <person name="Land M."/>
            <person name="Hauser L."/>
            <person name="Chang Y.J."/>
            <person name="Jeffries C.D."/>
            <person name="Rohde M."/>
            <person name="Sproer C."/>
            <person name="Goker M."/>
            <person name="Bristow J."/>
            <person name="Eisen J.A."/>
            <person name="Markowitz V."/>
            <person name="Hugenholtz P."/>
            <person name="Kyrpides N.C."/>
            <person name="Klenk H.P."/>
            <person name="Chain P."/>
        </authorList>
    </citation>
    <scope>NUCLEOTIDE SEQUENCE [LARGE SCALE GENOMIC DNA]</scope>
    <source>
        <strain evidence="4">ATCC 14647 / DSM 12112 / NCTC 10651 / 9901</strain>
    </source>
</reference>